<gene>
    <name evidence="5" type="ORF">RZO31_02580</name>
</gene>
<comment type="caution">
    <text evidence="5">The sequence shown here is derived from an EMBL/GenBank/DDBJ whole genome shotgun (WGS) entry which is preliminary data.</text>
</comment>
<dbReference type="Gene3D" id="3.90.470.20">
    <property type="entry name" value="4'-phosphopantetheinyl transferase domain"/>
    <property type="match status" value="2"/>
</dbReference>
<dbReference type="InterPro" id="IPR050559">
    <property type="entry name" value="P-Pant_transferase_sf"/>
</dbReference>
<dbReference type="Pfam" id="PF22624">
    <property type="entry name" value="AASDHPPT_N"/>
    <property type="match status" value="1"/>
</dbReference>
<evidence type="ECO:0000313" key="6">
    <source>
        <dbReference type="Proteomes" id="UP001186047"/>
    </source>
</evidence>
<dbReference type="GO" id="GO:0000287">
    <property type="term" value="F:magnesium ion binding"/>
    <property type="evidence" value="ECO:0007669"/>
    <property type="project" value="InterPro"/>
</dbReference>
<evidence type="ECO:0000256" key="2">
    <source>
        <dbReference type="ARBA" id="ARBA00022679"/>
    </source>
</evidence>
<dbReference type="GO" id="GO:0008897">
    <property type="term" value="F:holo-[acyl-carrier-protein] synthase activity"/>
    <property type="evidence" value="ECO:0007669"/>
    <property type="project" value="InterPro"/>
</dbReference>
<dbReference type="GO" id="GO:0019878">
    <property type="term" value="P:lysine biosynthetic process via aminoadipic acid"/>
    <property type="evidence" value="ECO:0007669"/>
    <property type="project" value="TreeGrafter"/>
</dbReference>
<dbReference type="PANTHER" id="PTHR12215">
    <property type="entry name" value="PHOSPHOPANTETHEINE TRANSFERASE"/>
    <property type="match status" value="1"/>
</dbReference>
<evidence type="ECO:0000313" key="5">
    <source>
        <dbReference type="EMBL" id="MDV2631766.1"/>
    </source>
</evidence>
<accession>A0AAE4NNX6</accession>
<evidence type="ECO:0000259" key="4">
    <source>
        <dbReference type="Pfam" id="PF22624"/>
    </source>
</evidence>
<feature type="domain" description="4'-phosphopantetheinyl transferase N-terminal" evidence="4">
    <location>
        <begin position="25"/>
        <end position="99"/>
    </location>
</feature>
<dbReference type="Proteomes" id="UP001186047">
    <property type="component" value="Unassembled WGS sequence"/>
</dbReference>
<dbReference type="RefSeq" id="WP_012897786.1">
    <property type="nucleotide sequence ID" value="NZ_CP059049.1"/>
</dbReference>
<dbReference type="AlphaFoldDB" id="A0AAE4NNX6"/>
<dbReference type="EMBL" id="JAWHVL010000006">
    <property type="protein sequence ID" value="MDV2631766.1"/>
    <property type="molecule type" value="Genomic_DNA"/>
</dbReference>
<evidence type="ECO:0000259" key="3">
    <source>
        <dbReference type="Pfam" id="PF01648"/>
    </source>
</evidence>
<dbReference type="InterPro" id="IPR037143">
    <property type="entry name" value="4-PPantetheinyl_Trfase_dom_sf"/>
</dbReference>
<protein>
    <submittedName>
        <fullName evidence="5">4'-phosphopantetheinyl transferase superfamily protein</fullName>
    </submittedName>
</protein>
<sequence length="222" mass="26392">MSTIKVYYIDLRHFTQQDDSYLEDKLSNERWKKIQHYRRYADKKRSIYSEMLIKYVVYKIKGHDVEIEFEENSYGKPKVKGLNWDYNVSHSGNYVILAISNEKIGIDIQKKFEIDLGVLKFFHKSEQKMVQEDPSLFFTFWTLKESYLKYLGVGLSKELDSFSIIDPPNFKCSENPLIVFENLNVDNDYSSFVCYEKKEESKVELIEVQEDDLISTIDERYG</sequence>
<comment type="similarity">
    <text evidence="1">Belongs to the P-Pant transferase superfamily. Gsp/Sfp/HetI/AcpT family.</text>
</comment>
<organism evidence="5 6">
    <name type="scientific">Lactococcus lactis</name>
    <dbReference type="NCBI Taxonomy" id="1358"/>
    <lineage>
        <taxon>Bacteria</taxon>
        <taxon>Bacillati</taxon>
        <taxon>Bacillota</taxon>
        <taxon>Bacilli</taxon>
        <taxon>Lactobacillales</taxon>
        <taxon>Streptococcaceae</taxon>
        <taxon>Lactococcus</taxon>
    </lineage>
</organism>
<feature type="domain" description="4'-phosphopantetheinyl transferase" evidence="3">
    <location>
        <begin position="104"/>
        <end position="169"/>
    </location>
</feature>
<dbReference type="GO" id="GO:0005829">
    <property type="term" value="C:cytosol"/>
    <property type="evidence" value="ECO:0007669"/>
    <property type="project" value="TreeGrafter"/>
</dbReference>
<proteinExistence type="inferred from homology"/>
<dbReference type="PANTHER" id="PTHR12215:SF10">
    <property type="entry name" value="L-AMINOADIPATE-SEMIALDEHYDE DEHYDROGENASE-PHOSPHOPANTETHEINYL TRANSFERASE"/>
    <property type="match status" value="1"/>
</dbReference>
<evidence type="ECO:0000256" key="1">
    <source>
        <dbReference type="ARBA" id="ARBA00010990"/>
    </source>
</evidence>
<reference evidence="5" key="1">
    <citation type="submission" date="2023-10" db="EMBL/GenBank/DDBJ databases">
        <title>Production of high quality cheese from raw caw milk (raw cheese).</title>
        <authorList>
            <person name="Samouris G."/>
        </authorList>
    </citation>
    <scope>NUCLEOTIDE SEQUENCE</scope>
    <source>
        <strain evidence="5">M17-3</strain>
    </source>
</reference>
<dbReference type="Pfam" id="PF01648">
    <property type="entry name" value="ACPS"/>
    <property type="match status" value="1"/>
</dbReference>
<dbReference type="InterPro" id="IPR055066">
    <property type="entry name" value="AASDHPPT_N"/>
</dbReference>
<name>A0AAE4NNX6_9LACT</name>
<dbReference type="SUPFAM" id="SSF56214">
    <property type="entry name" value="4'-phosphopantetheinyl transferase"/>
    <property type="match status" value="2"/>
</dbReference>
<keyword evidence="2 5" id="KW-0808">Transferase</keyword>
<dbReference type="InterPro" id="IPR008278">
    <property type="entry name" value="4-PPantetheinyl_Trfase_dom"/>
</dbReference>